<dbReference type="EMBL" id="CP040396">
    <property type="protein sequence ID" value="QCT03704.1"/>
    <property type="molecule type" value="Genomic_DNA"/>
</dbReference>
<reference evidence="1 2" key="1">
    <citation type="submission" date="2019-05" db="EMBL/GenBank/DDBJ databases">
        <authorList>
            <person name="Chen C."/>
        </authorList>
    </citation>
    <scope>NUCLEOTIDE SEQUENCE [LARGE SCALE GENOMIC DNA]</scope>
    <source>
        <strain evidence="1 2">HB172198</strain>
    </source>
</reference>
<organism evidence="1 2">
    <name type="scientific">Paenibacillus algicola</name>
    <dbReference type="NCBI Taxonomy" id="2565926"/>
    <lineage>
        <taxon>Bacteria</taxon>
        <taxon>Bacillati</taxon>
        <taxon>Bacillota</taxon>
        <taxon>Bacilli</taxon>
        <taxon>Bacillales</taxon>
        <taxon>Paenibacillaceae</taxon>
        <taxon>Paenibacillus</taxon>
    </lineage>
</organism>
<name>A0A4V1G474_9BACL</name>
<sequence length="180" mass="20750">MNGYFTVCCTERSQHHYIDFLLSRYEDLNLKYSFSAALGYLASPLLMAGTAMLCYDEEDQICGAFSYIHGTGEHDYQDRHMIQIQAAYLDKAYRVSRWFVEGLRFLAEHLHDQEEEVTDIQFWAPGDARSQRLFSKFAVPLKVEGAPSGDMEGYRVTVEELFDYLLGTAILRDRQQGFTV</sequence>
<proteinExistence type="predicted"/>
<keyword evidence="2" id="KW-1185">Reference proteome</keyword>
<accession>A0A4V1G474</accession>
<evidence type="ECO:0000313" key="2">
    <source>
        <dbReference type="Proteomes" id="UP000300879"/>
    </source>
</evidence>
<dbReference type="RefSeq" id="WP_138226537.1">
    <property type="nucleotide sequence ID" value="NZ_CP040396.1"/>
</dbReference>
<evidence type="ECO:0000313" key="1">
    <source>
        <dbReference type="EMBL" id="QCT03704.1"/>
    </source>
</evidence>
<dbReference type="OrthoDB" id="2653709at2"/>
<dbReference type="AlphaFoldDB" id="A0A4V1G474"/>
<protein>
    <recommendedName>
        <fullName evidence="3">N-acetyltransferase domain-containing protein</fullName>
    </recommendedName>
</protein>
<gene>
    <name evidence="1" type="ORF">E6C60_2993</name>
</gene>
<dbReference type="KEGG" id="palo:E6C60_2993"/>
<dbReference type="Proteomes" id="UP000300879">
    <property type="component" value="Chromosome"/>
</dbReference>
<evidence type="ECO:0008006" key="3">
    <source>
        <dbReference type="Google" id="ProtNLM"/>
    </source>
</evidence>